<dbReference type="PANTHER" id="PTHR11078">
    <property type="entry name" value="N UTILIZATION SUBSTANCE PROTEIN B-RELATED"/>
    <property type="match status" value="1"/>
</dbReference>
<evidence type="ECO:0000259" key="7">
    <source>
        <dbReference type="Pfam" id="PF01029"/>
    </source>
</evidence>
<keyword evidence="9" id="KW-1185">Reference proteome</keyword>
<sequence>MATHTSPSARRKARRFALQALYQWQIAGQPLYEIEAHFRAENDMRKVDIDYFHDLLHGVPPRLEELDALFAPALDRKVQELSQIEKVILRIGTFELLARIDVPYRVVINEGIELAKLFGAEDSFKYVNGVLDKVARKCRQVEFAAR</sequence>
<dbReference type="Pfam" id="PF01029">
    <property type="entry name" value="NusB"/>
    <property type="match status" value="1"/>
</dbReference>
<comment type="function">
    <text evidence="6">Involved in transcription antitermination. Required for transcription of ribosomal RNA (rRNA) genes. Binds specifically to the boxA antiterminator sequence of the ribosomal RNA (rrn) operons.</text>
</comment>
<evidence type="ECO:0000256" key="4">
    <source>
        <dbReference type="ARBA" id="ARBA00023015"/>
    </source>
</evidence>
<evidence type="ECO:0000256" key="6">
    <source>
        <dbReference type="HAMAP-Rule" id="MF_00073"/>
    </source>
</evidence>
<keyword evidence="5 6" id="KW-0804">Transcription</keyword>
<keyword evidence="4 6" id="KW-0805">Transcription regulation</keyword>
<dbReference type="RefSeq" id="WP_246950970.1">
    <property type="nucleotide sequence ID" value="NZ_JALKII010000003.1"/>
</dbReference>
<comment type="similarity">
    <text evidence="1 6">Belongs to the NusB family.</text>
</comment>
<feature type="domain" description="NusB/RsmB/TIM44" evidence="7">
    <location>
        <begin position="11"/>
        <end position="136"/>
    </location>
</feature>
<accession>A0ABT0E6L1</accession>
<keyword evidence="3 6" id="KW-0694">RNA-binding</keyword>
<dbReference type="InterPro" id="IPR011605">
    <property type="entry name" value="NusB_fam"/>
</dbReference>
<dbReference type="Gene3D" id="1.10.940.10">
    <property type="entry name" value="NusB-like"/>
    <property type="match status" value="1"/>
</dbReference>
<evidence type="ECO:0000256" key="3">
    <source>
        <dbReference type="ARBA" id="ARBA00022884"/>
    </source>
</evidence>
<dbReference type="Proteomes" id="UP001165524">
    <property type="component" value="Unassembled WGS sequence"/>
</dbReference>
<evidence type="ECO:0000313" key="9">
    <source>
        <dbReference type="Proteomes" id="UP001165524"/>
    </source>
</evidence>
<dbReference type="SUPFAM" id="SSF48013">
    <property type="entry name" value="NusB-like"/>
    <property type="match status" value="1"/>
</dbReference>
<reference evidence="8" key="1">
    <citation type="submission" date="2022-04" db="EMBL/GenBank/DDBJ databases">
        <title>Alcanivorax sp. CY1518 draft genome sequence.</title>
        <authorList>
            <person name="Zhao G."/>
            <person name="An M."/>
        </authorList>
    </citation>
    <scope>NUCLEOTIDE SEQUENCE</scope>
    <source>
        <strain evidence="8">CY1518</strain>
    </source>
</reference>
<evidence type="ECO:0000256" key="1">
    <source>
        <dbReference type="ARBA" id="ARBA00005952"/>
    </source>
</evidence>
<dbReference type="EMBL" id="JALKII010000003">
    <property type="protein sequence ID" value="MCK0537463.1"/>
    <property type="molecule type" value="Genomic_DNA"/>
</dbReference>
<comment type="caution">
    <text evidence="8">The sequence shown here is derived from an EMBL/GenBank/DDBJ whole genome shotgun (WGS) entry which is preliminary data.</text>
</comment>
<evidence type="ECO:0000256" key="2">
    <source>
        <dbReference type="ARBA" id="ARBA00022814"/>
    </source>
</evidence>
<proteinExistence type="inferred from homology"/>
<protein>
    <recommendedName>
        <fullName evidence="6">Transcription antitermination protein NusB</fullName>
    </recommendedName>
    <alternativeName>
        <fullName evidence="6">Antitermination factor NusB</fullName>
    </alternativeName>
</protein>
<dbReference type="PANTHER" id="PTHR11078:SF3">
    <property type="entry name" value="ANTITERMINATION NUSB DOMAIN-CONTAINING PROTEIN"/>
    <property type="match status" value="1"/>
</dbReference>
<keyword evidence="2 6" id="KW-0889">Transcription antitermination</keyword>
<dbReference type="HAMAP" id="MF_00073">
    <property type="entry name" value="NusB"/>
    <property type="match status" value="1"/>
</dbReference>
<dbReference type="InterPro" id="IPR006027">
    <property type="entry name" value="NusB_RsmB_TIM44"/>
</dbReference>
<organism evidence="8 9">
    <name type="scientific">Alcanivorax quisquiliarum</name>
    <dbReference type="NCBI Taxonomy" id="2933565"/>
    <lineage>
        <taxon>Bacteria</taxon>
        <taxon>Pseudomonadati</taxon>
        <taxon>Pseudomonadota</taxon>
        <taxon>Gammaproteobacteria</taxon>
        <taxon>Oceanospirillales</taxon>
        <taxon>Alcanivoracaceae</taxon>
        <taxon>Alcanivorax</taxon>
    </lineage>
</organism>
<evidence type="ECO:0000256" key="5">
    <source>
        <dbReference type="ARBA" id="ARBA00023163"/>
    </source>
</evidence>
<dbReference type="InterPro" id="IPR035926">
    <property type="entry name" value="NusB-like_sf"/>
</dbReference>
<gene>
    <name evidence="6 8" type="primary">nusB</name>
    <name evidence="8" type="ORF">MU846_07035</name>
</gene>
<name>A0ABT0E6L1_9GAMM</name>
<evidence type="ECO:0000313" key="8">
    <source>
        <dbReference type="EMBL" id="MCK0537463.1"/>
    </source>
</evidence>
<dbReference type="NCBIfam" id="TIGR01951">
    <property type="entry name" value="nusB"/>
    <property type="match status" value="1"/>
</dbReference>